<accession>A0ABW4VUL3</accession>
<gene>
    <name evidence="2" type="ORF">ACFSJF_00830</name>
</gene>
<reference evidence="3" key="1">
    <citation type="journal article" date="2019" name="Int. J. Syst. Evol. Microbiol.">
        <title>The Global Catalogue of Microorganisms (GCM) 10K type strain sequencing project: providing services to taxonomists for standard genome sequencing and annotation.</title>
        <authorList>
            <consortium name="The Broad Institute Genomics Platform"/>
            <consortium name="The Broad Institute Genome Sequencing Center for Infectious Disease"/>
            <person name="Wu L."/>
            <person name="Ma J."/>
        </authorList>
    </citation>
    <scope>NUCLEOTIDE SEQUENCE [LARGE SCALE GENOMIC DNA]</scope>
    <source>
        <strain evidence="3">R28</strain>
    </source>
</reference>
<name>A0ABW4VUL3_9BACI</name>
<comment type="caution">
    <text evidence="2">The sequence shown here is derived from an EMBL/GenBank/DDBJ whole genome shotgun (WGS) entry which is preliminary data.</text>
</comment>
<protein>
    <submittedName>
        <fullName evidence="2">DinB family protein</fullName>
    </submittedName>
</protein>
<dbReference type="Proteomes" id="UP001597383">
    <property type="component" value="Unassembled WGS sequence"/>
</dbReference>
<organism evidence="2 3">
    <name type="scientific">Ornithinibacillus salinisoli</name>
    <dbReference type="NCBI Taxonomy" id="1848459"/>
    <lineage>
        <taxon>Bacteria</taxon>
        <taxon>Bacillati</taxon>
        <taxon>Bacillota</taxon>
        <taxon>Bacilli</taxon>
        <taxon>Bacillales</taxon>
        <taxon>Bacillaceae</taxon>
        <taxon>Ornithinibacillus</taxon>
    </lineage>
</organism>
<dbReference type="InterPro" id="IPR034660">
    <property type="entry name" value="DinB/YfiT-like"/>
</dbReference>
<dbReference type="EMBL" id="JBHUHQ010000002">
    <property type="protein sequence ID" value="MFD2042854.1"/>
    <property type="molecule type" value="Genomic_DNA"/>
</dbReference>
<proteinExistence type="predicted"/>
<evidence type="ECO:0000259" key="1">
    <source>
        <dbReference type="Pfam" id="PF12867"/>
    </source>
</evidence>
<dbReference type="Gene3D" id="1.20.120.450">
    <property type="entry name" value="dinb family like domain"/>
    <property type="match status" value="1"/>
</dbReference>
<evidence type="ECO:0000313" key="3">
    <source>
        <dbReference type="Proteomes" id="UP001597383"/>
    </source>
</evidence>
<sequence length="167" mass="19190">MKINAKARTLLWKEVEGITDEILNKKTTTDKWSIKQILEHLYLCETAFTRMIEKQLAGGEIVHAKDQPVERTVDRSYKVQSPEIMVPGDTYKTLVELRELLNSSHEKMIKIAKNADPEELEGKGIPHPAFGYLNLRQTIAFVGYHEMRHIEQIKEAKEGLGLLKSNY</sequence>
<feature type="domain" description="DinB-like" evidence="1">
    <location>
        <begin position="6"/>
        <end position="153"/>
    </location>
</feature>
<dbReference type="SUPFAM" id="SSF109854">
    <property type="entry name" value="DinB/YfiT-like putative metalloenzymes"/>
    <property type="match status" value="1"/>
</dbReference>
<evidence type="ECO:0000313" key="2">
    <source>
        <dbReference type="EMBL" id="MFD2042854.1"/>
    </source>
</evidence>
<keyword evidence="3" id="KW-1185">Reference proteome</keyword>
<dbReference type="InterPro" id="IPR024775">
    <property type="entry name" value="DinB-like"/>
</dbReference>
<dbReference type="Pfam" id="PF12867">
    <property type="entry name" value="DinB_2"/>
    <property type="match status" value="1"/>
</dbReference>
<dbReference type="RefSeq" id="WP_377554523.1">
    <property type="nucleotide sequence ID" value="NZ_JBHUHQ010000002.1"/>
</dbReference>